<dbReference type="InterPro" id="IPR002347">
    <property type="entry name" value="SDR_fam"/>
</dbReference>
<dbReference type="PRINTS" id="PR00080">
    <property type="entry name" value="SDRFAMILY"/>
</dbReference>
<evidence type="ECO:0000313" key="5">
    <source>
        <dbReference type="Proteomes" id="UP000242432"/>
    </source>
</evidence>
<organism evidence="4 5">
    <name type="scientific">Succinivibrio dextrinosolvens DSM 3072</name>
    <dbReference type="NCBI Taxonomy" id="1123324"/>
    <lineage>
        <taxon>Bacteria</taxon>
        <taxon>Pseudomonadati</taxon>
        <taxon>Pseudomonadota</taxon>
        <taxon>Gammaproteobacteria</taxon>
        <taxon>Aeromonadales</taxon>
        <taxon>Succinivibrionaceae</taxon>
        <taxon>Succinivibrio</taxon>
    </lineage>
</organism>
<evidence type="ECO:0000256" key="3">
    <source>
        <dbReference type="RuleBase" id="RU000363"/>
    </source>
</evidence>
<dbReference type="InterPro" id="IPR020904">
    <property type="entry name" value="Sc_DH/Rdtase_CS"/>
</dbReference>
<evidence type="ECO:0000313" key="4">
    <source>
        <dbReference type="EMBL" id="SKA70638.1"/>
    </source>
</evidence>
<name>A0A1T4W0Q5_9GAMM</name>
<evidence type="ECO:0000256" key="1">
    <source>
        <dbReference type="ARBA" id="ARBA00006484"/>
    </source>
</evidence>
<proteinExistence type="inferred from homology"/>
<gene>
    <name evidence="4" type="ORF">SAMN02745213_02350</name>
</gene>
<dbReference type="PANTHER" id="PTHR42760:SF133">
    <property type="entry name" value="3-OXOACYL-[ACYL-CARRIER-PROTEIN] REDUCTASE"/>
    <property type="match status" value="1"/>
</dbReference>
<evidence type="ECO:0000256" key="2">
    <source>
        <dbReference type="ARBA" id="ARBA00023002"/>
    </source>
</evidence>
<sequence>MILSGKCAIVTGASRPIGKAIAKKFVEEGAIVYLISRDADRIALIAQELDPNDEGKAIAMPCDITSKTSIEEVFEHIAAADLVVDILVNATDLAIEKPLEKLELEDWTRNIKTNLTGAFLLSQKCFEGMKEAGAGKIINVASLISDKVKPGIAAYVAAKGGLVMLSRSIAVEWGKFNIQANTIVNADIDLPMSKEKALERDILNPSEKKSLAEDIADVALFLASEKSNDITGKEIPVDEGFLTSLIKE</sequence>
<keyword evidence="5" id="KW-1185">Reference proteome</keyword>
<dbReference type="STRING" id="83771.SAMN02910357_01156"/>
<accession>A0A1T4W0Q5</accession>
<dbReference type="Pfam" id="PF00106">
    <property type="entry name" value="adh_short"/>
    <property type="match status" value="1"/>
</dbReference>
<dbReference type="CDD" id="cd05233">
    <property type="entry name" value="SDR_c"/>
    <property type="match status" value="1"/>
</dbReference>
<dbReference type="PANTHER" id="PTHR42760">
    <property type="entry name" value="SHORT-CHAIN DEHYDROGENASES/REDUCTASES FAMILY MEMBER"/>
    <property type="match status" value="1"/>
</dbReference>
<dbReference type="Proteomes" id="UP000242432">
    <property type="component" value="Unassembled WGS sequence"/>
</dbReference>
<keyword evidence="2" id="KW-0560">Oxidoreductase</keyword>
<comment type="similarity">
    <text evidence="1 3">Belongs to the short-chain dehydrogenases/reductases (SDR) family.</text>
</comment>
<dbReference type="RefSeq" id="WP_078929608.1">
    <property type="nucleotide sequence ID" value="NZ_FUXX01000076.1"/>
</dbReference>
<dbReference type="EMBL" id="FUXX01000076">
    <property type="protein sequence ID" value="SKA70638.1"/>
    <property type="molecule type" value="Genomic_DNA"/>
</dbReference>
<dbReference type="PROSITE" id="PS00061">
    <property type="entry name" value="ADH_SHORT"/>
    <property type="match status" value="1"/>
</dbReference>
<reference evidence="5" key="1">
    <citation type="submission" date="2017-02" db="EMBL/GenBank/DDBJ databases">
        <authorList>
            <person name="Varghese N."/>
            <person name="Submissions S."/>
        </authorList>
    </citation>
    <scope>NUCLEOTIDE SEQUENCE [LARGE SCALE GENOMIC DNA]</scope>
    <source>
        <strain evidence="5">DSM 3072</strain>
    </source>
</reference>
<dbReference type="InterPro" id="IPR036291">
    <property type="entry name" value="NAD(P)-bd_dom_sf"/>
</dbReference>
<protein>
    <submittedName>
        <fullName evidence="4">Gluconate 5-dehydrogenase</fullName>
    </submittedName>
</protein>
<dbReference type="AlphaFoldDB" id="A0A1T4W0Q5"/>
<dbReference type="SUPFAM" id="SSF51735">
    <property type="entry name" value="NAD(P)-binding Rossmann-fold domains"/>
    <property type="match status" value="1"/>
</dbReference>
<dbReference type="PRINTS" id="PR00081">
    <property type="entry name" value="GDHRDH"/>
</dbReference>
<dbReference type="Gene3D" id="3.40.50.720">
    <property type="entry name" value="NAD(P)-binding Rossmann-like Domain"/>
    <property type="match status" value="1"/>
</dbReference>
<dbReference type="FunFam" id="3.40.50.720:FF:000084">
    <property type="entry name" value="Short-chain dehydrogenase reductase"/>
    <property type="match status" value="1"/>
</dbReference>
<dbReference type="GO" id="GO:0016616">
    <property type="term" value="F:oxidoreductase activity, acting on the CH-OH group of donors, NAD or NADP as acceptor"/>
    <property type="evidence" value="ECO:0007669"/>
    <property type="project" value="TreeGrafter"/>
</dbReference>